<dbReference type="InterPro" id="IPR002645">
    <property type="entry name" value="STAS_dom"/>
</dbReference>
<evidence type="ECO:0000256" key="1">
    <source>
        <dbReference type="ARBA" id="ARBA00009013"/>
    </source>
</evidence>
<dbReference type="PANTHER" id="PTHR33495:SF2">
    <property type="entry name" value="ANTI-SIGMA FACTOR ANTAGONIST TM_1081-RELATED"/>
    <property type="match status" value="1"/>
</dbReference>
<dbReference type="Pfam" id="PF01740">
    <property type="entry name" value="STAS"/>
    <property type="match status" value="1"/>
</dbReference>
<dbReference type="PANTHER" id="PTHR33495">
    <property type="entry name" value="ANTI-SIGMA FACTOR ANTAGONIST TM_1081-RELATED-RELATED"/>
    <property type="match status" value="1"/>
</dbReference>
<dbReference type="NCBIfam" id="TIGR00377">
    <property type="entry name" value="ant_ant_sig"/>
    <property type="match status" value="1"/>
</dbReference>
<name>A0ABV3XS08_9RHOB</name>
<dbReference type="CDD" id="cd07043">
    <property type="entry name" value="STAS_anti-anti-sigma_factors"/>
    <property type="match status" value="1"/>
</dbReference>
<keyword evidence="5" id="KW-1185">Reference proteome</keyword>
<sequence length="118" mass="12703">MQLEATMQLRPETRGGALWVIVEEPRIDAAVAIQFKDRMREIAAGGPDRVVLDLSQVGFLDSSGLGAVVAVLKLMGEGRRLELAGLTPTVEKVFRLTRMDSVFTIHESPEAALGEAGA</sequence>
<proteinExistence type="inferred from homology"/>
<organism evidence="4 5">
    <name type="scientific">Rhodovulum iodosum</name>
    <dbReference type="NCBI Taxonomy" id="68291"/>
    <lineage>
        <taxon>Bacteria</taxon>
        <taxon>Pseudomonadati</taxon>
        <taxon>Pseudomonadota</taxon>
        <taxon>Alphaproteobacteria</taxon>
        <taxon>Rhodobacterales</taxon>
        <taxon>Paracoccaceae</taxon>
        <taxon>Rhodovulum</taxon>
    </lineage>
</organism>
<evidence type="ECO:0000256" key="2">
    <source>
        <dbReference type="RuleBase" id="RU003749"/>
    </source>
</evidence>
<evidence type="ECO:0000259" key="3">
    <source>
        <dbReference type="PROSITE" id="PS50801"/>
    </source>
</evidence>
<dbReference type="Gene3D" id="3.30.750.24">
    <property type="entry name" value="STAS domain"/>
    <property type="match status" value="1"/>
</dbReference>
<gene>
    <name evidence="4" type="ORF">Ga0609869_001464</name>
</gene>
<protein>
    <recommendedName>
        <fullName evidence="2">Anti-sigma factor antagonist</fullName>
    </recommendedName>
</protein>
<dbReference type="Proteomes" id="UP001560019">
    <property type="component" value="Unassembled WGS sequence"/>
</dbReference>
<evidence type="ECO:0000313" key="4">
    <source>
        <dbReference type="EMBL" id="MEX5728111.1"/>
    </source>
</evidence>
<dbReference type="SUPFAM" id="SSF52091">
    <property type="entry name" value="SpoIIaa-like"/>
    <property type="match status" value="1"/>
</dbReference>
<comment type="caution">
    <text evidence="4">The sequence shown here is derived from an EMBL/GenBank/DDBJ whole genome shotgun (WGS) entry which is preliminary data.</text>
</comment>
<accession>A0ABV3XS08</accession>
<feature type="domain" description="STAS" evidence="3">
    <location>
        <begin position="27"/>
        <end position="116"/>
    </location>
</feature>
<evidence type="ECO:0000313" key="5">
    <source>
        <dbReference type="Proteomes" id="UP001560019"/>
    </source>
</evidence>
<dbReference type="InterPro" id="IPR003658">
    <property type="entry name" value="Anti-sigma_ant"/>
</dbReference>
<dbReference type="EMBL" id="JBEHHI010000001">
    <property type="protein sequence ID" value="MEX5728111.1"/>
    <property type="molecule type" value="Genomic_DNA"/>
</dbReference>
<dbReference type="PROSITE" id="PS50801">
    <property type="entry name" value="STAS"/>
    <property type="match status" value="1"/>
</dbReference>
<comment type="similarity">
    <text evidence="1 2">Belongs to the anti-sigma-factor antagonist family.</text>
</comment>
<reference evidence="4 5" key="1">
    <citation type="submission" date="2024-06" db="EMBL/GenBank/DDBJ databases">
        <title>Genome of Rhodovulum iodosum, a marine photoferrotroph.</title>
        <authorList>
            <person name="Bianchini G."/>
            <person name="Nikeleit V."/>
            <person name="Kappler A."/>
            <person name="Bryce C."/>
            <person name="Sanchez-Baracaldo P."/>
        </authorList>
    </citation>
    <scope>NUCLEOTIDE SEQUENCE [LARGE SCALE GENOMIC DNA]</scope>
    <source>
        <strain evidence="4 5">UT/N1</strain>
    </source>
</reference>
<dbReference type="InterPro" id="IPR036513">
    <property type="entry name" value="STAS_dom_sf"/>
</dbReference>